<dbReference type="STRING" id="1419482.SAMN05444266_109222"/>
<proteinExistence type="predicted"/>
<keyword evidence="1" id="KW-0175">Coiled coil</keyword>
<dbReference type="EMBL" id="FRBL01000009">
    <property type="protein sequence ID" value="SHM62140.1"/>
    <property type="molecule type" value="Genomic_DNA"/>
</dbReference>
<reference evidence="3 4" key="1">
    <citation type="submission" date="2016-11" db="EMBL/GenBank/DDBJ databases">
        <authorList>
            <person name="Jaros S."/>
            <person name="Januszkiewicz K."/>
            <person name="Wedrychowicz H."/>
        </authorList>
    </citation>
    <scope>NUCLEOTIDE SEQUENCE [LARGE SCALE GENOMIC DNA]</scope>
    <source>
        <strain evidence="3 4">DSM 27406</strain>
    </source>
</reference>
<gene>
    <name evidence="3" type="ORF">SAMN05444266_109222</name>
</gene>
<feature type="region of interest" description="Disordered" evidence="2">
    <location>
        <begin position="447"/>
        <end position="471"/>
    </location>
</feature>
<keyword evidence="4" id="KW-1185">Reference proteome</keyword>
<organism evidence="3 4">
    <name type="scientific">Chitinophaga jiangningensis</name>
    <dbReference type="NCBI Taxonomy" id="1419482"/>
    <lineage>
        <taxon>Bacteria</taxon>
        <taxon>Pseudomonadati</taxon>
        <taxon>Bacteroidota</taxon>
        <taxon>Chitinophagia</taxon>
        <taxon>Chitinophagales</taxon>
        <taxon>Chitinophagaceae</taxon>
        <taxon>Chitinophaga</taxon>
    </lineage>
</organism>
<accession>A0A1M7KA37</accession>
<evidence type="ECO:0000313" key="4">
    <source>
        <dbReference type="Proteomes" id="UP000184420"/>
    </source>
</evidence>
<evidence type="ECO:0000256" key="2">
    <source>
        <dbReference type="SAM" id="MobiDB-lite"/>
    </source>
</evidence>
<feature type="coiled-coil region" evidence="1">
    <location>
        <begin position="57"/>
        <end position="91"/>
    </location>
</feature>
<dbReference type="RefSeq" id="WP_073085718.1">
    <property type="nucleotide sequence ID" value="NZ_FRBL01000009.1"/>
</dbReference>
<evidence type="ECO:0000256" key="1">
    <source>
        <dbReference type="SAM" id="Coils"/>
    </source>
</evidence>
<dbReference type="Proteomes" id="UP000184420">
    <property type="component" value="Unassembled WGS sequence"/>
</dbReference>
<protein>
    <submittedName>
        <fullName evidence="3">Uncharacterized protein</fullName>
    </submittedName>
</protein>
<evidence type="ECO:0000313" key="3">
    <source>
        <dbReference type="EMBL" id="SHM62140.1"/>
    </source>
</evidence>
<sequence>MAEFDSLRQELDDARSGQAAAHLSFLAAGEQLKRIAAEKENLLRSYNPNDQTQQAKLHALESQEKTLKNAVGQLQEEVNSSKAKAADLYKKFSVFTDPRQQISRLNDAYPFLLMPVRIETRFKKVMGERQVLKDQLWIRIFPDDFMIDSFEEMLSEAEVKNAAYYWAKYWEAGGLESMERAAWRVMVDGYGSGRAGYILDNYKPADLTGRPERLSVNEIILVITTAQLPGDIAQDALKAYWTRSWVGYADLAEQQGAFEDLVDVVGPEKANEYITTYKPVNITVLPPEDLERGDVVVKVEFLQLQNTAAVNTKQQSWSQAPKVFVMPDRFVVTGYQGNNVGFEVLGEPIPSPLIVGPDPSAKPEKQFIRHDNGDLTLHDDIRWMSDFEAAIKIGLGFKIDITAEQVAQGFSRISALGIRMSGSAAKGQELLETLLEHHRISKKGCIILPQGTPTNNTEEEGTSHQYIDDPDESYDNRKKDHLFDLTANILEKRDGQWLAEALGINPAALQKVLNSDHTDQKEARLMNTALWPATLGYMMETMMHGVFTNEDIAATRTFFNRYISGRNTVPAIKVGKQPYGILPVTNFSKIGWFKPHTPVPGITVDTTGIPTTAINTGNNYLQRLYELLKKVDADFLKLLPAVSFVGKTKADPHRVLLDVLGQNAGTVEFYQRQGQSKEDFMNRFKLEGIFSEIIAALLAGAYIETGKALLKQLGYTGDVTPDILNKFFWEQANKLKGPVVDDQPLSETMAIRKYVTGADNKNYIHWLIQAAQTSHDALRKQQGFLDDKIPVSLLYLVLHHALDLSYVEVSRFLYLREALITPEHAKVLQQEPPFINIQQKAPVSESKYLFLYQPAEKITGSPHRLLGDHIPKLIKMDVATEYLGDQLDALEWLKDVPTARLERLFTEHIDCCSYRLDAWKNGLVNYQLTKVRGQQQAAKGIYLGAYGYLENVRSENKVLTPFVPEGKELQDIFIKEDPTPIVKDNTNGGFILAPSVNHAVTASILRNGYISNGNPDAFRINLSSERVRKALSVIEGIRGGQSLGALLGYYLERGLHESHPGVELDYYIYQLRKAFPLVANKDKDTKVDESSDIPIDAVEAIEARNVIDGLALITHIKKTGHSSYPFGKAWLPDFTTPNQGIAVAAEVKNILDINDAIADVAMAESVHQVVQGNYERGAASFDTYAKGNFPPIPDVIQTPRSGINLTHRVGLHLEAGLDGTLEATPRAQAEPAVNKWLKSILPPTDKIICLVSYNGVTDKKITAANLGLQPIDILYTVNLDSEQQMKELDDRITFLVMQQPGIRPDTVVEINYIKGISGHFTFFELAPLLNSVATLLLKSRALTATDILLPAATSPVEPGKQQLNPQRIHTWRNALQSLVDNQLKAYLTHMDTLLSDMVANRSQQLSEVDQLMNGYAAILNIAGAAGLPQTGIGFIYETKRSLFTSLLTKINELVTRWTKKAADFEQLMTDYDALPLSTSTEEKFNLLEQARVLVSTVALTLPPDPDTYKTQLIPVKLSFTDKLKVFQDLLSINTDKVFDLLQQTNAALPVIAYDTEAFEVASVETAVINAVEDLAVKALALSTDLKKRLLKSGDLLTASAALPDSKKKVDLLLEAAKQLFQEDFKLVPEFTPGHTSAQEWANSHAAQAQLLLHSQASTDFPVDDWLYGIARVREHMHHWENTVLLTEALVNKELTLHPVQFPYKNADHWLAVPYPETYEIESERLLYTAHYATAFDASKPQCGLLLDEWTELIPAKKETAGIAFHYDKPNAEPPQVMLLAMPPVYTGAWNWSDLQEIVHETFQAAKARAIEPEQIDTTNYARFLPAVVSSMSVHPISISLNYGFNNSIHEILQKP</sequence>
<name>A0A1M7KA37_9BACT</name>
<dbReference type="OrthoDB" id="9757728at2"/>